<dbReference type="PANTHER" id="PTHR31717">
    <property type="entry name" value="ZINC FINGER PROTEIN CONSTANS-LIKE 10"/>
    <property type="match status" value="1"/>
</dbReference>
<keyword evidence="1" id="KW-0479">Metal-binding</keyword>
<evidence type="ECO:0000256" key="5">
    <source>
        <dbReference type="SAM" id="MobiDB-lite"/>
    </source>
</evidence>
<feature type="region of interest" description="Disordered" evidence="5">
    <location>
        <begin position="133"/>
        <end position="166"/>
    </location>
</feature>
<accession>A0A9Q1JPC4</accession>
<comment type="caution">
    <text evidence="7">The sequence shown here is derived from an EMBL/GenBank/DDBJ whole genome shotgun (WGS) entry which is preliminary data.</text>
</comment>
<proteinExistence type="predicted"/>
<evidence type="ECO:0000256" key="2">
    <source>
        <dbReference type="ARBA" id="ARBA00022771"/>
    </source>
</evidence>
<dbReference type="PANTHER" id="PTHR31717:SF60">
    <property type="entry name" value="B-BOX TYPE ZINC FINGER FAMILY PROTEIN"/>
    <property type="match status" value="1"/>
</dbReference>
<dbReference type="InterPro" id="IPR049808">
    <property type="entry name" value="CONSTANS-like_Bbox1"/>
</dbReference>
<reference evidence="7" key="1">
    <citation type="submission" date="2022-04" db="EMBL/GenBank/DDBJ databases">
        <title>Carnegiea gigantea Genome sequencing and assembly v2.</title>
        <authorList>
            <person name="Copetti D."/>
            <person name="Sanderson M.J."/>
            <person name="Burquez A."/>
            <person name="Wojciechowski M.F."/>
        </authorList>
    </citation>
    <scope>NUCLEOTIDE SEQUENCE</scope>
    <source>
        <strain evidence="7">SGP5-SGP5p</strain>
        <tissue evidence="7">Aerial part</tissue>
    </source>
</reference>
<organism evidence="7 8">
    <name type="scientific">Carnegiea gigantea</name>
    <dbReference type="NCBI Taxonomy" id="171969"/>
    <lineage>
        <taxon>Eukaryota</taxon>
        <taxon>Viridiplantae</taxon>
        <taxon>Streptophyta</taxon>
        <taxon>Embryophyta</taxon>
        <taxon>Tracheophyta</taxon>
        <taxon>Spermatophyta</taxon>
        <taxon>Magnoliopsida</taxon>
        <taxon>eudicotyledons</taxon>
        <taxon>Gunneridae</taxon>
        <taxon>Pentapetalae</taxon>
        <taxon>Caryophyllales</taxon>
        <taxon>Cactineae</taxon>
        <taxon>Cactaceae</taxon>
        <taxon>Cactoideae</taxon>
        <taxon>Echinocereeae</taxon>
        <taxon>Carnegiea</taxon>
    </lineage>
</organism>
<sequence>MLKVEVEAMKVLCELCGSTPATVLCGSDQASLCWECDAQVHGANFLVAKHCRAVLCHLCQSPTPWKVSGSELPPSLSLCISCSSHTLTRLPLRSSFPNFQQSVAHNDHELSATAYDIDDQEDGSDGEQVYMSCSDEDDDDENQVVPGTPNARIMSEAEDDDDDDDYQISFISPAALTLKRKRI</sequence>
<feature type="domain" description="B box-type" evidence="6">
    <location>
        <begin position="8"/>
        <end position="55"/>
    </location>
</feature>
<evidence type="ECO:0000256" key="3">
    <source>
        <dbReference type="ARBA" id="ARBA00022833"/>
    </source>
</evidence>
<evidence type="ECO:0000256" key="4">
    <source>
        <dbReference type="PROSITE-ProRule" id="PRU00024"/>
    </source>
</evidence>
<gene>
    <name evidence="7" type="ORF">Cgig2_003791</name>
</gene>
<evidence type="ECO:0000313" key="7">
    <source>
        <dbReference type="EMBL" id="KAJ8428543.1"/>
    </source>
</evidence>
<name>A0A9Q1JPC4_9CARY</name>
<dbReference type="CDD" id="cd19821">
    <property type="entry name" value="Bbox1_BBX-like"/>
    <property type="match status" value="1"/>
</dbReference>
<dbReference type="InterPro" id="IPR000315">
    <property type="entry name" value="Znf_B-box"/>
</dbReference>
<dbReference type="Pfam" id="PF00643">
    <property type="entry name" value="zf-B_box"/>
    <property type="match status" value="1"/>
</dbReference>
<dbReference type="PROSITE" id="PS50119">
    <property type="entry name" value="ZF_BBOX"/>
    <property type="match status" value="1"/>
</dbReference>
<dbReference type="OrthoDB" id="153872at2759"/>
<dbReference type="EMBL" id="JAKOGI010000997">
    <property type="protein sequence ID" value="KAJ8428543.1"/>
    <property type="molecule type" value="Genomic_DNA"/>
</dbReference>
<keyword evidence="3" id="KW-0862">Zinc</keyword>
<keyword evidence="8" id="KW-1185">Reference proteome</keyword>
<dbReference type="AlphaFoldDB" id="A0A9Q1JPC4"/>
<evidence type="ECO:0000256" key="1">
    <source>
        <dbReference type="ARBA" id="ARBA00022723"/>
    </source>
</evidence>
<evidence type="ECO:0000313" key="8">
    <source>
        <dbReference type="Proteomes" id="UP001153076"/>
    </source>
</evidence>
<evidence type="ECO:0000259" key="6">
    <source>
        <dbReference type="PROSITE" id="PS50119"/>
    </source>
</evidence>
<keyword evidence="2 4" id="KW-0863">Zinc-finger</keyword>
<dbReference type="GO" id="GO:0008270">
    <property type="term" value="F:zinc ion binding"/>
    <property type="evidence" value="ECO:0007669"/>
    <property type="project" value="UniProtKB-KW"/>
</dbReference>
<protein>
    <recommendedName>
        <fullName evidence="6">B box-type domain-containing protein</fullName>
    </recommendedName>
</protein>
<feature type="compositionally biased region" description="Acidic residues" evidence="5">
    <location>
        <begin position="156"/>
        <end position="166"/>
    </location>
</feature>
<dbReference type="Proteomes" id="UP001153076">
    <property type="component" value="Unassembled WGS sequence"/>
</dbReference>
<dbReference type="SMART" id="SM00336">
    <property type="entry name" value="BBOX"/>
    <property type="match status" value="1"/>
</dbReference>